<keyword evidence="2" id="KW-1185">Reference proteome</keyword>
<name>A0ABW5E1F0_9BACT</name>
<comment type="caution">
    <text evidence="1">The sequence shown here is derived from an EMBL/GenBank/DDBJ whole genome shotgun (WGS) entry which is preliminary data.</text>
</comment>
<gene>
    <name evidence="1" type="ORF">ACFSQZ_08090</name>
</gene>
<reference evidence="2" key="1">
    <citation type="journal article" date="2019" name="Int. J. Syst. Evol. Microbiol.">
        <title>The Global Catalogue of Microorganisms (GCM) 10K type strain sequencing project: providing services to taxonomists for standard genome sequencing and annotation.</title>
        <authorList>
            <consortium name="The Broad Institute Genomics Platform"/>
            <consortium name="The Broad Institute Genome Sequencing Center for Infectious Disease"/>
            <person name="Wu L."/>
            <person name="Ma J."/>
        </authorList>
    </citation>
    <scope>NUCLEOTIDE SEQUENCE [LARGE SCALE GENOMIC DNA]</scope>
    <source>
        <strain evidence="2">JCM 16545</strain>
    </source>
</reference>
<dbReference type="EMBL" id="JBHUJC010000024">
    <property type="protein sequence ID" value="MFD2276426.1"/>
    <property type="molecule type" value="Genomic_DNA"/>
</dbReference>
<accession>A0ABW5E1F0</accession>
<protein>
    <submittedName>
        <fullName evidence="1">Uncharacterized protein</fullName>
    </submittedName>
</protein>
<evidence type="ECO:0000313" key="2">
    <source>
        <dbReference type="Proteomes" id="UP001597297"/>
    </source>
</evidence>
<evidence type="ECO:0000313" key="1">
    <source>
        <dbReference type="EMBL" id="MFD2276426.1"/>
    </source>
</evidence>
<proteinExistence type="predicted"/>
<sequence>MKIPSSFKSTIKCATVTAGAILTTSLTNCGGGDGDSDRTIRPKSLEEVVLTLGGQVSFEFIRSSNSTNAENNGDTETGTFIYTVNASSSPTIQQNSINDFPITIGWPVSIGSASYQYTPINDSSGELLLTTNDSTFSNFSLAKVETDNNGNERVVNPGNHSYWSGTVKLIVSWQDNGNASSADVRMEDDSSTDVYVNSIGGTPVTVSSTSLTTAQFTLATGGALPLNYDPPFDADKRDSKISPTSVGGNSIFFNDLSNSNKDFTLQLTSKGSVIGAQVDDSGSTVYIDHLGDTIINAADYTYDRVTGSDGAILELSGGSPQDGSITLEFTSADTDTQNAGGTYTTSNGDSGSFVMFNEDSIFF</sequence>
<organism evidence="1 2">
    <name type="scientific">Rubritalea spongiae</name>
    <dbReference type="NCBI Taxonomy" id="430797"/>
    <lineage>
        <taxon>Bacteria</taxon>
        <taxon>Pseudomonadati</taxon>
        <taxon>Verrucomicrobiota</taxon>
        <taxon>Verrucomicrobiia</taxon>
        <taxon>Verrucomicrobiales</taxon>
        <taxon>Rubritaleaceae</taxon>
        <taxon>Rubritalea</taxon>
    </lineage>
</organism>
<dbReference type="RefSeq" id="WP_377094121.1">
    <property type="nucleotide sequence ID" value="NZ_JBHSJM010000001.1"/>
</dbReference>
<dbReference type="Proteomes" id="UP001597297">
    <property type="component" value="Unassembled WGS sequence"/>
</dbReference>